<reference evidence="2" key="1">
    <citation type="submission" date="2020-08" db="EMBL/GenBank/DDBJ databases">
        <title>Ramlibacter sp. USB13 16S ribosomal RNA gene genome sequencing and assembly.</title>
        <authorList>
            <person name="Kang M."/>
        </authorList>
    </citation>
    <scope>NUCLEOTIDE SEQUENCE</scope>
    <source>
        <strain evidence="2">USB13</strain>
    </source>
</reference>
<evidence type="ECO:0000313" key="3">
    <source>
        <dbReference type="Proteomes" id="UP000608513"/>
    </source>
</evidence>
<evidence type="ECO:0000313" key="2">
    <source>
        <dbReference type="EMBL" id="MBC5785986.1"/>
    </source>
</evidence>
<feature type="chain" id="PRO_5036975779" description="DUF3718 domain-containing protein" evidence="1">
    <location>
        <begin position="21"/>
        <end position="130"/>
    </location>
</feature>
<gene>
    <name evidence="2" type="ORF">H8N03_23815</name>
</gene>
<dbReference type="AlphaFoldDB" id="A0A923MVT2"/>
<proteinExistence type="predicted"/>
<sequence length="130" mass="13907">MGKRISMLVAGALAAAAAHAAPATTVLQDLDCRLVKADDIAGIVAKVGKDTGLRLPKDMAVRAEVHCTPDGNGKRHVYTIRTTIEKLVTDGEQQRWAMVAHNTSYGTTSGSAALLKEVRFAVRDVIRQEP</sequence>
<organism evidence="2 3">
    <name type="scientific">Ramlibacter cellulosilyticus</name>
    <dbReference type="NCBI Taxonomy" id="2764187"/>
    <lineage>
        <taxon>Bacteria</taxon>
        <taxon>Pseudomonadati</taxon>
        <taxon>Pseudomonadota</taxon>
        <taxon>Betaproteobacteria</taxon>
        <taxon>Burkholderiales</taxon>
        <taxon>Comamonadaceae</taxon>
        <taxon>Ramlibacter</taxon>
    </lineage>
</organism>
<dbReference type="RefSeq" id="WP_187078734.1">
    <property type="nucleotide sequence ID" value="NZ_JACORT010000014.1"/>
</dbReference>
<evidence type="ECO:0008006" key="4">
    <source>
        <dbReference type="Google" id="ProtNLM"/>
    </source>
</evidence>
<dbReference type="EMBL" id="JACORT010000014">
    <property type="protein sequence ID" value="MBC5785986.1"/>
    <property type="molecule type" value="Genomic_DNA"/>
</dbReference>
<keyword evidence="3" id="KW-1185">Reference proteome</keyword>
<comment type="caution">
    <text evidence="2">The sequence shown here is derived from an EMBL/GenBank/DDBJ whole genome shotgun (WGS) entry which is preliminary data.</text>
</comment>
<protein>
    <recommendedName>
        <fullName evidence="4">DUF3718 domain-containing protein</fullName>
    </recommendedName>
</protein>
<feature type="signal peptide" evidence="1">
    <location>
        <begin position="1"/>
        <end position="20"/>
    </location>
</feature>
<evidence type="ECO:0000256" key="1">
    <source>
        <dbReference type="SAM" id="SignalP"/>
    </source>
</evidence>
<keyword evidence="1" id="KW-0732">Signal</keyword>
<name>A0A923MVT2_9BURK</name>
<accession>A0A923MVT2</accession>
<dbReference type="Proteomes" id="UP000608513">
    <property type="component" value="Unassembled WGS sequence"/>
</dbReference>